<evidence type="ECO:0000256" key="1">
    <source>
        <dbReference type="SAM" id="MobiDB-lite"/>
    </source>
</evidence>
<gene>
    <name evidence="2" type="ORF">H0G86_007352</name>
</gene>
<evidence type="ECO:0000313" key="2">
    <source>
        <dbReference type="EMBL" id="QYT00261.1"/>
    </source>
</evidence>
<reference evidence="2 3" key="1">
    <citation type="journal article" date="2021" name="BMC Genomics">
        <title>Telomere-to-telomere genome assembly of asparaginase-producing Trichoderma simmonsii.</title>
        <authorList>
            <person name="Chung D."/>
            <person name="Kwon Y.M."/>
            <person name="Yang Y."/>
        </authorList>
    </citation>
    <scope>NUCLEOTIDE SEQUENCE [LARGE SCALE GENOMIC DNA]</scope>
    <source>
        <strain evidence="2 3">GH-Sj1</strain>
    </source>
</reference>
<feature type="compositionally biased region" description="Polar residues" evidence="1">
    <location>
        <begin position="58"/>
        <end position="67"/>
    </location>
</feature>
<feature type="region of interest" description="Disordered" evidence="1">
    <location>
        <begin position="45"/>
        <end position="67"/>
    </location>
</feature>
<keyword evidence="3" id="KW-1185">Reference proteome</keyword>
<name>A0A8G0PF17_9HYPO</name>
<organism evidence="2 3">
    <name type="scientific">Trichoderma simmonsii</name>
    <dbReference type="NCBI Taxonomy" id="1491479"/>
    <lineage>
        <taxon>Eukaryota</taxon>
        <taxon>Fungi</taxon>
        <taxon>Dikarya</taxon>
        <taxon>Ascomycota</taxon>
        <taxon>Pezizomycotina</taxon>
        <taxon>Sordariomycetes</taxon>
        <taxon>Hypocreomycetidae</taxon>
        <taxon>Hypocreales</taxon>
        <taxon>Hypocreaceae</taxon>
        <taxon>Trichoderma</taxon>
    </lineage>
</organism>
<dbReference type="Proteomes" id="UP000826661">
    <property type="component" value="Chromosome IV"/>
</dbReference>
<evidence type="ECO:0000313" key="3">
    <source>
        <dbReference type="Proteomes" id="UP000826661"/>
    </source>
</evidence>
<dbReference type="AlphaFoldDB" id="A0A8G0PF17"/>
<dbReference type="EMBL" id="CP075867">
    <property type="protein sequence ID" value="QYT00261.1"/>
    <property type="molecule type" value="Genomic_DNA"/>
</dbReference>
<protein>
    <submittedName>
        <fullName evidence="2">Uncharacterized protein</fullName>
    </submittedName>
</protein>
<proteinExistence type="predicted"/>
<sequence>MQLASSANAPLASLTLCWPGIDDMGPSINWPWEIKCRVRALNTRPSFPSKKKRRDTHNACSFTSTHHRSTVASLQASSMVLPTPPPPPFTSSNQDLQYQSHFEKLY</sequence>
<accession>A0A8G0PF17</accession>